<dbReference type="PROSITE" id="PS50157">
    <property type="entry name" value="ZINC_FINGER_C2H2_2"/>
    <property type="match status" value="2"/>
</dbReference>
<dbReference type="FunFam" id="3.30.160.60:FF:000634">
    <property type="entry name" value="Zinc finger X-chromosomal protein"/>
    <property type="match status" value="1"/>
</dbReference>
<feature type="domain" description="C2H2-type" evidence="7">
    <location>
        <begin position="370"/>
        <end position="398"/>
    </location>
</feature>
<evidence type="ECO:0000256" key="6">
    <source>
        <dbReference type="SAM" id="MobiDB-lite"/>
    </source>
</evidence>
<name>A0A1G4KI27_9SACH</name>
<evidence type="ECO:0000313" key="8">
    <source>
        <dbReference type="EMBL" id="SCV04148.1"/>
    </source>
</evidence>
<evidence type="ECO:0000256" key="4">
    <source>
        <dbReference type="ARBA" id="ARBA00022833"/>
    </source>
</evidence>
<keyword evidence="3 5" id="KW-0863">Zinc-finger</keyword>
<evidence type="ECO:0000256" key="1">
    <source>
        <dbReference type="ARBA" id="ARBA00022723"/>
    </source>
</evidence>
<feature type="region of interest" description="Disordered" evidence="6">
    <location>
        <begin position="195"/>
        <end position="232"/>
    </location>
</feature>
<dbReference type="InterPro" id="IPR036236">
    <property type="entry name" value="Znf_C2H2_sf"/>
</dbReference>
<keyword evidence="9" id="KW-1185">Reference proteome</keyword>
<dbReference type="SMART" id="SM00355">
    <property type="entry name" value="ZnF_C2H2"/>
    <property type="match status" value="2"/>
</dbReference>
<evidence type="ECO:0000259" key="7">
    <source>
        <dbReference type="PROSITE" id="PS50157"/>
    </source>
</evidence>
<dbReference type="PANTHER" id="PTHR24408:SF58">
    <property type="entry name" value="TRANSCRIPTION FACTOR (TFIIIA), PUTATIVE (AFU_ORTHOLOGUE AFUA_1G05150)-RELATED"/>
    <property type="match status" value="1"/>
</dbReference>
<dbReference type="InterPro" id="IPR013087">
    <property type="entry name" value="Znf_C2H2_type"/>
</dbReference>
<dbReference type="GO" id="GO:0008270">
    <property type="term" value="F:zinc ion binding"/>
    <property type="evidence" value="ECO:0007669"/>
    <property type="project" value="UniProtKB-KW"/>
</dbReference>
<feature type="region of interest" description="Disordered" evidence="6">
    <location>
        <begin position="318"/>
        <end position="340"/>
    </location>
</feature>
<dbReference type="GO" id="GO:0043565">
    <property type="term" value="F:sequence-specific DNA binding"/>
    <property type="evidence" value="ECO:0007669"/>
    <property type="project" value="TreeGrafter"/>
</dbReference>
<dbReference type="AlphaFoldDB" id="A0A1G4KI27"/>
<dbReference type="GO" id="GO:0000981">
    <property type="term" value="F:DNA-binding transcription factor activity, RNA polymerase II-specific"/>
    <property type="evidence" value="ECO:0007669"/>
    <property type="project" value="TreeGrafter"/>
</dbReference>
<dbReference type="Pfam" id="PF00096">
    <property type="entry name" value="zf-C2H2"/>
    <property type="match status" value="2"/>
</dbReference>
<sequence length="427" mass="48561">MSINQAHRTMSSDTLVGLQGNNSKSDLNTPSNGDGTFNFQLVQKPATESSIANNLTGNTLQTSCRPEQELLTFQAFADSSPLEEMLNNGNSVRDELKQHTRSVGPEKSTAPLFRMQEHRRLSISEYHTAKPVYYEYEFFEKGLAADRVERDDVEDEEEIMITDDEGPEMFQFWPRRQTRKDSVFSDYGNEMAMNLPDSKLTSVPAPQHHFSTEEDNLSNNQDTKSQESARLSGEDGLYKKKVKDYFKINFFAGERRLPGSLVDPELLDNEPQPFLKKKYFWSRKPTIPISARGSLSLSEPVVNPSKLLTTRNLDSNYSLGSSAATRDSSETSQSPHEYSIDTGLIKKKRLGIPKTRGRKPSPILDSSKHFACEFCDRRFKRQEHLKRHVRSLHMGEKPFGCHICGKKFSRSDNLNQHIKTHQEGDLS</sequence>
<keyword evidence="4" id="KW-0862">Zinc</keyword>
<evidence type="ECO:0000256" key="3">
    <source>
        <dbReference type="ARBA" id="ARBA00022771"/>
    </source>
</evidence>
<dbReference type="EMBL" id="LT598480">
    <property type="protein sequence ID" value="SCV04148.1"/>
    <property type="molecule type" value="Genomic_DNA"/>
</dbReference>
<feature type="region of interest" description="Disordered" evidence="6">
    <location>
        <begin position="1"/>
        <end position="38"/>
    </location>
</feature>
<dbReference type="Gene3D" id="3.30.160.60">
    <property type="entry name" value="Classic Zinc Finger"/>
    <property type="match status" value="2"/>
</dbReference>
<accession>A0A1G4KI27</accession>
<evidence type="ECO:0000256" key="2">
    <source>
        <dbReference type="ARBA" id="ARBA00022737"/>
    </source>
</evidence>
<evidence type="ECO:0000256" key="5">
    <source>
        <dbReference type="PROSITE-ProRule" id="PRU00042"/>
    </source>
</evidence>
<feature type="domain" description="C2H2-type" evidence="7">
    <location>
        <begin position="399"/>
        <end position="421"/>
    </location>
</feature>
<keyword evidence="1" id="KW-0479">Metal-binding</keyword>
<dbReference type="GO" id="GO:0005634">
    <property type="term" value="C:nucleus"/>
    <property type="evidence" value="ECO:0007669"/>
    <property type="project" value="TreeGrafter"/>
</dbReference>
<dbReference type="PANTHER" id="PTHR24408">
    <property type="entry name" value="ZINC FINGER PROTEIN"/>
    <property type="match status" value="1"/>
</dbReference>
<keyword evidence="2" id="KW-0677">Repeat</keyword>
<dbReference type="SUPFAM" id="SSF57667">
    <property type="entry name" value="beta-beta-alpha zinc fingers"/>
    <property type="match status" value="1"/>
</dbReference>
<reference evidence="9" key="1">
    <citation type="submission" date="2016-03" db="EMBL/GenBank/DDBJ databases">
        <authorList>
            <person name="Devillers Hugo."/>
        </authorList>
    </citation>
    <scope>NUCLEOTIDE SEQUENCE [LARGE SCALE GENOMIC DNA]</scope>
</reference>
<gene>
    <name evidence="8" type="ORF">LAME_0H16138G</name>
</gene>
<dbReference type="PROSITE" id="PS00028">
    <property type="entry name" value="ZINC_FINGER_C2H2_1"/>
    <property type="match status" value="2"/>
</dbReference>
<dbReference type="Proteomes" id="UP000191144">
    <property type="component" value="Chromosome H"/>
</dbReference>
<organism evidence="8 9">
    <name type="scientific">Lachancea meyersii CBS 8951</name>
    <dbReference type="NCBI Taxonomy" id="1266667"/>
    <lineage>
        <taxon>Eukaryota</taxon>
        <taxon>Fungi</taxon>
        <taxon>Dikarya</taxon>
        <taxon>Ascomycota</taxon>
        <taxon>Saccharomycotina</taxon>
        <taxon>Saccharomycetes</taxon>
        <taxon>Saccharomycetales</taxon>
        <taxon>Saccharomycetaceae</taxon>
        <taxon>Lachancea</taxon>
    </lineage>
</organism>
<proteinExistence type="predicted"/>
<dbReference type="OrthoDB" id="654211at2759"/>
<protein>
    <submittedName>
        <fullName evidence="8">LAME_0H16138g1_1</fullName>
    </submittedName>
</protein>
<evidence type="ECO:0000313" key="9">
    <source>
        <dbReference type="Proteomes" id="UP000191144"/>
    </source>
</evidence>
<feature type="compositionally biased region" description="Polar residues" evidence="6">
    <location>
        <begin position="318"/>
        <end position="336"/>
    </location>
</feature>